<dbReference type="Proteomes" id="UP000631114">
    <property type="component" value="Unassembled WGS sequence"/>
</dbReference>
<proteinExistence type="predicted"/>
<evidence type="ECO:0000313" key="2">
    <source>
        <dbReference type="Proteomes" id="UP000631114"/>
    </source>
</evidence>
<accession>A0A835HH78</accession>
<organism evidence="1 2">
    <name type="scientific">Coptis chinensis</name>
    <dbReference type="NCBI Taxonomy" id="261450"/>
    <lineage>
        <taxon>Eukaryota</taxon>
        <taxon>Viridiplantae</taxon>
        <taxon>Streptophyta</taxon>
        <taxon>Embryophyta</taxon>
        <taxon>Tracheophyta</taxon>
        <taxon>Spermatophyta</taxon>
        <taxon>Magnoliopsida</taxon>
        <taxon>Ranunculales</taxon>
        <taxon>Ranunculaceae</taxon>
        <taxon>Coptidoideae</taxon>
        <taxon>Coptis</taxon>
    </lineage>
</organism>
<dbReference type="AlphaFoldDB" id="A0A835HH78"/>
<gene>
    <name evidence="1" type="ORF">IFM89_026093</name>
</gene>
<protein>
    <submittedName>
        <fullName evidence="1">Uncharacterized protein</fullName>
    </submittedName>
</protein>
<dbReference type="EMBL" id="JADFTS010000007">
    <property type="protein sequence ID" value="KAF9598262.1"/>
    <property type="molecule type" value="Genomic_DNA"/>
</dbReference>
<comment type="caution">
    <text evidence="1">The sequence shown here is derived from an EMBL/GenBank/DDBJ whole genome shotgun (WGS) entry which is preliminary data.</text>
</comment>
<name>A0A835HH78_9MAGN</name>
<sequence>MFNISFLPRNPIYVFNPITKESAELPYFTVPKCDVPYWVDEGKKTDKCLSGFGYYDSAFKLVLVIFTTHNYDAHIFNNEVQILSLGSTSWKRKKDIVPTRLR</sequence>
<keyword evidence="2" id="KW-1185">Reference proteome</keyword>
<reference evidence="1 2" key="1">
    <citation type="submission" date="2020-10" db="EMBL/GenBank/DDBJ databases">
        <title>The Coptis chinensis genome and diversification of protoberbering-type alkaloids.</title>
        <authorList>
            <person name="Wang B."/>
            <person name="Shu S."/>
            <person name="Song C."/>
            <person name="Liu Y."/>
        </authorList>
    </citation>
    <scope>NUCLEOTIDE SEQUENCE [LARGE SCALE GENOMIC DNA]</scope>
    <source>
        <strain evidence="1">HL-2020</strain>
        <tissue evidence="1">Leaf</tissue>
    </source>
</reference>
<evidence type="ECO:0000313" key="1">
    <source>
        <dbReference type="EMBL" id="KAF9598262.1"/>
    </source>
</evidence>